<evidence type="ECO:0000313" key="4">
    <source>
        <dbReference type="EMBL" id="QUV95121.1"/>
    </source>
</evidence>
<dbReference type="InterPro" id="IPR051043">
    <property type="entry name" value="Sulfatase_Mod_Factor_Kinase"/>
</dbReference>
<sequence>MNFRTQQKPADSARLVALGIATAVCLFLSILLGGGLWFFFGGQSPPSPVAAPPSPPANLPASPPPPAPSPVPPTPVIGTVLIPGGTVAVGGVEGIPPRKVAVETFFISETEVTNQQYHEFIVATRHAAPAGWTGSNFPVGTAMQPVTNVSWHDANDFCTWYGTKIGATVRLPTEAEWMRAAQGDDNLVYPWGRTWQDNVAASKQTGGKIFPVKSFPAGRSPYGVYDLSGNVWEWTNDVELDAEGAPKTDEKGQTRRIIKGGSADEEPRTLSLSVRKAVPPTVTDPMLGFRYIVVPSSAPANNATTVGTPRPSTTP</sequence>
<keyword evidence="2" id="KW-1133">Transmembrane helix</keyword>
<organism evidence="4 5">
    <name type="scientific">Chloracidobacterium sp. N</name>
    <dbReference type="NCBI Taxonomy" id="2821540"/>
    <lineage>
        <taxon>Bacteria</taxon>
        <taxon>Pseudomonadati</taxon>
        <taxon>Acidobacteriota</taxon>
        <taxon>Terriglobia</taxon>
        <taxon>Terriglobales</taxon>
        <taxon>Acidobacteriaceae</taxon>
        <taxon>Chloracidobacterium</taxon>
        <taxon>Chloracidobacterium aggregatum</taxon>
    </lineage>
</organism>
<feature type="region of interest" description="Disordered" evidence="1">
    <location>
        <begin position="49"/>
        <end position="72"/>
    </location>
</feature>
<accession>A0ABX8B6E5</accession>
<evidence type="ECO:0000256" key="2">
    <source>
        <dbReference type="SAM" id="Phobius"/>
    </source>
</evidence>
<keyword evidence="5" id="KW-1185">Reference proteome</keyword>
<keyword evidence="2" id="KW-0472">Membrane</keyword>
<protein>
    <submittedName>
        <fullName evidence="4">SUMF1/EgtB/PvdO family nonheme iron enzyme</fullName>
    </submittedName>
</protein>
<dbReference type="Pfam" id="PF03781">
    <property type="entry name" value="FGE-sulfatase"/>
    <property type="match status" value="1"/>
</dbReference>
<evidence type="ECO:0000313" key="5">
    <source>
        <dbReference type="Proteomes" id="UP000677668"/>
    </source>
</evidence>
<feature type="compositionally biased region" description="Basic and acidic residues" evidence="1">
    <location>
        <begin position="244"/>
        <end position="253"/>
    </location>
</feature>
<name>A0ABX8B6E5_9BACT</name>
<evidence type="ECO:0000259" key="3">
    <source>
        <dbReference type="Pfam" id="PF03781"/>
    </source>
</evidence>
<feature type="transmembrane region" description="Helical" evidence="2">
    <location>
        <begin position="12"/>
        <end position="40"/>
    </location>
</feature>
<gene>
    <name evidence="4" type="ORF">J8C05_13940</name>
</gene>
<dbReference type="SUPFAM" id="SSF56436">
    <property type="entry name" value="C-type lectin-like"/>
    <property type="match status" value="1"/>
</dbReference>
<dbReference type="EMBL" id="CP072643">
    <property type="protein sequence ID" value="QUV95121.1"/>
    <property type="molecule type" value="Genomic_DNA"/>
</dbReference>
<feature type="region of interest" description="Disordered" evidence="1">
    <location>
        <begin position="244"/>
        <end position="268"/>
    </location>
</feature>
<dbReference type="Gene3D" id="3.90.1580.10">
    <property type="entry name" value="paralog of FGE (formylglycine-generating enzyme)"/>
    <property type="match status" value="1"/>
</dbReference>
<dbReference type="PANTHER" id="PTHR23150">
    <property type="entry name" value="SULFATASE MODIFYING FACTOR 1, 2"/>
    <property type="match status" value="1"/>
</dbReference>
<reference evidence="4 5" key="1">
    <citation type="submission" date="2021-03" db="EMBL/GenBank/DDBJ databases">
        <title>Genomic and phenotypic characterization of Chloracidobacterium isolates provides evidence for multiple species.</title>
        <authorList>
            <person name="Saini M.K."/>
            <person name="Costas A.M.G."/>
            <person name="Tank M."/>
            <person name="Bryant D.A."/>
        </authorList>
    </citation>
    <scope>NUCLEOTIDE SEQUENCE [LARGE SCALE GENOMIC DNA]</scope>
    <source>
        <strain evidence="4 5">N</strain>
    </source>
</reference>
<feature type="domain" description="Sulfatase-modifying factor enzyme-like" evidence="3">
    <location>
        <begin position="78"/>
        <end position="292"/>
    </location>
</feature>
<keyword evidence="2" id="KW-0812">Transmembrane</keyword>
<evidence type="ECO:0000256" key="1">
    <source>
        <dbReference type="SAM" id="MobiDB-lite"/>
    </source>
</evidence>
<dbReference type="RefSeq" id="WP_211423361.1">
    <property type="nucleotide sequence ID" value="NZ_CP072643.1"/>
</dbReference>
<dbReference type="InterPro" id="IPR016187">
    <property type="entry name" value="CTDL_fold"/>
</dbReference>
<dbReference type="PANTHER" id="PTHR23150:SF19">
    <property type="entry name" value="FORMYLGLYCINE-GENERATING ENZYME"/>
    <property type="match status" value="1"/>
</dbReference>
<dbReference type="InterPro" id="IPR005532">
    <property type="entry name" value="SUMF_dom"/>
</dbReference>
<proteinExistence type="predicted"/>
<dbReference type="InterPro" id="IPR042095">
    <property type="entry name" value="SUMF_sf"/>
</dbReference>
<dbReference type="Proteomes" id="UP000677668">
    <property type="component" value="Chromosome 2"/>
</dbReference>